<dbReference type="InterPro" id="IPR013785">
    <property type="entry name" value="Aldolase_TIM"/>
</dbReference>
<evidence type="ECO:0000256" key="3">
    <source>
        <dbReference type="ARBA" id="ARBA00012755"/>
    </source>
</evidence>
<dbReference type="PROSITE" id="PS00512">
    <property type="entry name" value="ALPHA_GALACTOSIDASE"/>
    <property type="match status" value="1"/>
</dbReference>
<evidence type="ECO:0000256" key="2">
    <source>
        <dbReference type="ARBA" id="ARBA00009743"/>
    </source>
</evidence>
<dbReference type="InterPro" id="IPR013780">
    <property type="entry name" value="Glyco_hydro_b"/>
</dbReference>
<organism evidence="10 11">
    <name type="scientific">Symbiochloris irregularis</name>
    <dbReference type="NCBI Taxonomy" id="706552"/>
    <lineage>
        <taxon>Eukaryota</taxon>
        <taxon>Viridiplantae</taxon>
        <taxon>Chlorophyta</taxon>
        <taxon>core chlorophytes</taxon>
        <taxon>Trebouxiophyceae</taxon>
        <taxon>Trebouxiales</taxon>
        <taxon>Trebouxiaceae</taxon>
        <taxon>Symbiochloris</taxon>
    </lineage>
</organism>
<keyword evidence="6 7" id="KW-0326">Glycosidase</keyword>
<evidence type="ECO:0000313" key="11">
    <source>
        <dbReference type="Proteomes" id="UP001465755"/>
    </source>
</evidence>
<evidence type="ECO:0000256" key="1">
    <source>
        <dbReference type="ARBA" id="ARBA00001255"/>
    </source>
</evidence>
<dbReference type="SUPFAM" id="SSF51445">
    <property type="entry name" value="(Trans)glycosidases"/>
    <property type="match status" value="1"/>
</dbReference>
<dbReference type="InterPro" id="IPR002241">
    <property type="entry name" value="Glyco_hydro_27"/>
</dbReference>
<proteinExistence type="inferred from homology"/>
<dbReference type="InterPro" id="IPR000111">
    <property type="entry name" value="Glyco_hydro_27/36_CS"/>
</dbReference>
<accession>A0AAW1NUL2</accession>
<dbReference type="Gene3D" id="2.60.40.1180">
    <property type="entry name" value="Golgi alpha-mannosidase II"/>
    <property type="match status" value="1"/>
</dbReference>
<evidence type="ECO:0000259" key="9">
    <source>
        <dbReference type="Pfam" id="PF17801"/>
    </source>
</evidence>
<name>A0AAW1NUL2_9CHLO</name>
<dbReference type="GO" id="GO:0004557">
    <property type="term" value="F:alpha-galactosidase activity"/>
    <property type="evidence" value="ECO:0007669"/>
    <property type="project" value="UniProtKB-EC"/>
</dbReference>
<dbReference type="InterPro" id="IPR017853">
    <property type="entry name" value="GH"/>
</dbReference>
<dbReference type="Pfam" id="PF16499">
    <property type="entry name" value="Melibiase_2"/>
    <property type="match status" value="1"/>
</dbReference>
<dbReference type="CDD" id="cd14792">
    <property type="entry name" value="GH27"/>
    <property type="match status" value="1"/>
</dbReference>
<dbReference type="InterPro" id="IPR041233">
    <property type="entry name" value="Melibiase_C"/>
</dbReference>
<dbReference type="FunFam" id="3.20.20.70:FF:000197">
    <property type="entry name" value="Alpha-galactosidase"/>
    <property type="match status" value="1"/>
</dbReference>
<evidence type="ECO:0000313" key="10">
    <source>
        <dbReference type="EMBL" id="KAK9799718.1"/>
    </source>
</evidence>
<dbReference type="EC" id="3.2.1.22" evidence="3 7"/>
<comment type="similarity">
    <text evidence="2 7">Belongs to the glycosyl hydrolase 27 family.</text>
</comment>
<dbReference type="GO" id="GO:0005975">
    <property type="term" value="P:carbohydrate metabolic process"/>
    <property type="evidence" value="ECO:0007669"/>
    <property type="project" value="InterPro"/>
</dbReference>
<comment type="caution">
    <text evidence="10">The sequence shown here is derived from an EMBL/GenBank/DDBJ whole genome shotgun (WGS) entry which is preliminary data.</text>
</comment>
<keyword evidence="4 8" id="KW-0732">Signal</keyword>
<evidence type="ECO:0000256" key="8">
    <source>
        <dbReference type="SAM" id="SignalP"/>
    </source>
</evidence>
<protein>
    <recommendedName>
        <fullName evidence="3 7">Alpha-galactosidase</fullName>
        <ecNumber evidence="3 7">3.2.1.22</ecNumber>
    </recommendedName>
    <alternativeName>
        <fullName evidence="7">Melibiase</fullName>
    </alternativeName>
</protein>
<evidence type="ECO:0000256" key="5">
    <source>
        <dbReference type="ARBA" id="ARBA00022801"/>
    </source>
</evidence>
<dbReference type="EMBL" id="JALJOQ010000088">
    <property type="protein sequence ID" value="KAK9799718.1"/>
    <property type="molecule type" value="Genomic_DNA"/>
</dbReference>
<keyword evidence="5 7" id="KW-0378">Hydrolase</keyword>
<dbReference type="PRINTS" id="PR00740">
    <property type="entry name" value="GLHYDRLASE27"/>
</dbReference>
<sequence length="421" mass="45868">MGQAGVRPVPLLALKFLIAAACLGSSAALNNGLALTPQMGYAPWNAFGVNVNETLIKETADRLISTGLAELGYTYLAVDDAWAEKERVDGRMVGNKQTFPSGMKALGDYIHDKGLLFGIYSDAGTHTCDGYPGSIGFEKEDAEDFASWGVDYLKYDNCYCNPEDPVEGRYAAMRDALNATGRPILYAMVSRGMRPLSGAALLQVGNSWRTTADIAPNWDAMLRCLDNTVGLSRFAGPGHWNDPDMLEVGVGMSLPEQRSHFALWALLKAPLIIGADLRRIDDEALGILKARELVAVNQDGLGVAGDLLWKEGPLEVYGAPISGGARAVILFNRHTPFPLASKITVNWHQLGYPAEFKATVRDLYAEKDLGVYQEHFTATVDPHDVCAVLITPHIALPYFDKWRPWHRSTASTENAANIEIA</sequence>
<dbReference type="SUPFAM" id="SSF51011">
    <property type="entry name" value="Glycosyl hydrolase domain"/>
    <property type="match status" value="1"/>
</dbReference>
<reference evidence="10 11" key="1">
    <citation type="journal article" date="2024" name="Nat. Commun.">
        <title>Phylogenomics reveals the evolutionary origins of lichenization in chlorophyte algae.</title>
        <authorList>
            <person name="Puginier C."/>
            <person name="Libourel C."/>
            <person name="Otte J."/>
            <person name="Skaloud P."/>
            <person name="Haon M."/>
            <person name="Grisel S."/>
            <person name="Petersen M."/>
            <person name="Berrin J.G."/>
            <person name="Delaux P.M."/>
            <person name="Dal Grande F."/>
            <person name="Keller J."/>
        </authorList>
    </citation>
    <scope>NUCLEOTIDE SEQUENCE [LARGE SCALE GENOMIC DNA]</scope>
    <source>
        <strain evidence="10 11">SAG 2036</strain>
    </source>
</reference>
<dbReference type="Gene3D" id="3.20.20.70">
    <property type="entry name" value="Aldolase class I"/>
    <property type="match status" value="1"/>
</dbReference>
<comment type="catalytic activity">
    <reaction evidence="1 7">
        <text>Hydrolysis of terminal, non-reducing alpha-D-galactose residues in alpha-D-galactosides, including galactose oligosaccharides, galactomannans and galactolipids.</text>
        <dbReference type="EC" id="3.2.1.22"/>
    </reaction>
</comment>
<dbReference type="AlphaFoldDB" id="A0AAW1NUL2"/>
<dbReference type="PANTHER" id="PTHR11452">
    <property type="entry name" value="ALPHA-GALACTOSIDASE/ALPHA-N-ACETYLGALACTOSAMINIDASE"/>
    <property type="match status" value="1"/>
</dbReference>
<evidence type="ECO:0000256" key="6">
    <source>
        <dbReference type="ARBA" id="ARBA00023295"/>
    </source>
</evidence>
<evidence type="ECO:0000256" key="7">
    <source>
        <dbReference type="RuleBase" id="RU361168"/>
    </source>
</evidence>
<evidence type="ECO:0000256" key="4">
    <source>
        <dbReference type="ARBA" id="ARBA00022729"/>
    </source>
</evidence>
<feature type="chain" id="PRO_5043463747" description="Alpha-galactosidase" evidence="8">
    <location>
        <begin position="29"/>
        <end position="421"/>
    </location>
</feature>
<gene>
    <name evidence="10" type="ORF">WJX73_003682</name>
</gene>
<keyword evidence="7" id="KW-1015">Disulfide bond</keyword>
<keyword evidence="11" id="KW-1185">Reference proteome</keyword>
<dbReference type="Pfam" id="PF17801">
    <property type="entry name" value="Melibiase_C"/>
    <property type="match status" value="1"/>
</dbReference>
<feature type="domain" description="Alpha galactosidase C-terminal" evidence="9">
    <location>
        <begin position="311"/>
        <end position="388"/>
    </location>
</feature>
<dbReference type="PANTHER" id="PTHR11452:SF75">
    <property type="entry name" value="ALPHA-GALACTOSIDASE MEL1"/>
    <property type="match status" value="1"/>
</dbReference>
<dbReference type="Proteomes" id="UP001465755">
    <property type="component" value="Unassembled WGS sequence"/>
</dbReference>
<feature type="signal peptide" evidence="8">
    <location>
        <begin position="1"/>
        <end position="28"/>
    </location>
</feature>